<dbReference type="InterPro" id="IPR003614">
    <property type="entry name" value="Knottins"/>
</dbReference>
<dbReference type="PROSITE" id="PS00940">
    <property type="entry name" value="GAMMA_THIONIN"/>
    <property type="match status" value="1"/>
</dbReference>
<evidence type="ECO:0000256" key="1">
    <source>
        <dbReference type="SAM" id="SignalP"/>
    </source>
</evidence>
<accession>A0A8T2SVN2</accession>
<protein>
    <recommendedName>
        <fullName evidence="2">Knottins-like domain-containing protein</fullName>
    </recommendedName>
</protein>
<keyword evidence="4" id="KW-1185">Reference proteome</keyword>
<evidence type="ECO:0000313" key="4">
    <source>
        <dbReference type="Proteomes" id="UP000825935"/>
    </source>
</evidence>
<proteinExistence type="predicted"/>
<reference evidence="3" key="1">
    <citation type="submission" date="2021-08" db="EMBL/GenBank/DDBJ databases">
        <title>WGS assembly of Ceratopteris richardii.</title>
        <authorList>
            <person name="Marchant D.B."/>
            <person name="Chen G."/>
            <person name="Jenkins J."/>
            <person name="Shu S."/>
            <person name="Leebens-Mack J."/>
            <person name="Grimwood J."/>
            <person name="Schmutz J."/>
            <person name="Soltis P."/>
            <person name="Soltis D."/>
            <person name="Chen Z.-H."/>
        </authorList>
    </citation>
    <scope>NUCLEOTIDE SEQUENCE</scope>
    <source>
        <strain evidence="3">Whitten #5841</strain>
        <tissue evidence="3">Leaf</tissue>
    </source>
</reference>
<dbReference type="GO" id="GO:0006952">
    <property type="term" value="P:defense response"/>
    <property type="evidence" value="ECO:0007669"/>
    <property type="project" value="InterPro"/>
</dbReference>
<dbReference type="SUPFAM" id="SSF57095">
    <property type="entry name" value="Scorpion toxin-like"/>
    <property type="match status" value="1"/>
</dbReference>
<dbReference type="Gene3D" id="3.30.30.10">
    <property type="entry name" value="Knottin, scorpion toxin-like"/>
    <property type="match status" value="1"/>
</dbReference>
<evidence type="ECO:0000313" key="3">
    <source>
        <dbReference type="EMBL" id="KAH7373878.1"/>
    </source>
</evidence>
<dbReference type="SMR" id="A0A8T2SVN2"/>
<dbReference type="Pfam" id="PF00304">
    <property type="entry name" value="Gamma-thionin"/>
    <property type="match status" value="1"/>
</dbReference>
<dbReference type="InterPro" id="IPR008176">
    <property type="entry name" value="Defensin_plant"/>
</dbReference>
<name>A0A8T2SVN2_CERRI</name>
<comment type="caution">
    <text evidence="3">The sequence shown here is derived from an EMBL/GenBank/DDBJ whole genome shotgun (WGS) entry which is preliminary data.</text>
</comment>
<dbReference type="SMART" id="SM00505">
    <property type="entry name" value="Knot1"/>
    <property type="match status" value="1"/>
</dbReference>
<feature type="chain" id="PRO_5035745163" description="Knottins-like domain-containing protein" evidence="1">
    <location>
        <begin position="27"/>
        <end position="108"/>
    </location>
</feature>
<dbReference type="OrthoDB" id="1980619at2759"/>
<gene>
    <name evidence="3" type="ORF">KP509_17G078300</name>
</gene>
<organism evidence="3 4">
    <name type="scientific">Ceratopteris richardii</name>
    <name type="common">Triangle waterfern</name>
    <dbReference type="NCBI Taxonomy" id="49495"/>
    <lineage>
        <taxon>Eukaryota</taxon>
        <taxon>Viridiplantae</taxon>
        <taxon>Streptophyta</taxon>
        <taxon>Embryophyta</taxon>
        <taxon>Tracheophyta</taxon>
        <taxon>Polypodiopsida</taxon>
        <taxon>Polypodiidae</taxon>
        <taxon>Polypodiales</taxon>
        <taxon>Pteridineae</taxon>
        <taxon>Pteridaceae</taxon>
        <taxon>Parkerioideae</taxon>
        <taxon>Ceratopteris</taxon>
    </lineage>
</organism>
<dbReference type="Proteomes" id="UP000825935">
    <property type="component" value="Chromosome 17"/>
</dbReference>
<keyword evidence="1" id="KW-0732">Signal</keyword>
<dbReference type="OMA" id="AMIMMIC"/>
<evidence type="ECO:0000259" key="2">
    <source>
        <dbReference type="SMART" id="SM00505"/>
    </source>
</evidence>
<sequence>MAPILRCTTLLLVVMVLTSMSSVLQAAREDPEASDDKTVVYGLSEDSIDVEKDMKVPQGLCGYMSKTFSGPCVNTKSCAYQCTTIERAAAGACHVHHVRRHCYCYRNC</sequence>
<dbReference type="EMBL" id="CM035422">
    <property type="protein sequence ID" value="KAH7373878.1"/>
    <property type="molecule type" value="Genomic_DNA"/>
</dbReference>
<feature type="signal peptide" evidence="1">
    <location>
        <begin position="1"/>
        <end position="26"/>
    </location>
</feature>
<dbReference type="InterPro" id="IPR036574">
    <property type="entry name" value="Scorpion_toxin-like_sf"/>
</dbReference>
<feature type="domain" description="Knottins-like" evidence="2">
    <location>
        <begin position="60"/>
        <end position="108"/>
    </location>
</feature>
<dbReference type="AlphaFoldDB" id="A0A8T2SVN2"/>